<gene>
    <name evidence="8" type="ORF">MB14_03105</name>
</gene>
<reference evidence="8" key="1">
    <citation type="submission" date="2016-01" db="EMBL/GenBank/DDBJ databases">
        <title>Genome sequencing of Roseivirga ehrenbergii KMM 6017.</title>
        <authorList>
            <person name="Selvaratnam C."/>
            <person name="Thevarajoo S."/>
            <person name="Goh K.M."/>
            <person name="Ee R."/>
            <person name="Chan K.-G."/>
            <person name="Chong C.S."/>
        </authorList>
    </citation>
    <scope>NUCLEOTIDE SEQUENCE [LARGE SCALE GENOMIC DNA]</scope>
    <source>
        <strain evidence="8">KMM 6017</strain>
    </source>
</reference>
<dbReference type="EMBL" id="LQZQ01000023">
    <property type="protein sequence ID" value="KYG76251.1"/>
    <property type="molecule type" value="Genomic_DNA"/>
</dbReference>
<keyword evidence="9" id="KW-1185">Reference proteome</keyword>
<evidence type="ECO:0000313" key="9">
    <source>
        <dbReference type="Proteomes" id="UP000075583"/>
    </source>
</evidence>
<dbReference type="GO" id="GO:0004713">
    <property type="term" value="F:protein tyrosine kinase activity"/>
    <property type="evidence" value="ECO:0007669"/>
    <property type="project" value="TreeGrafter"/>
</dbReference>
<name>A0A150XC03_ROSEK</name>
<dbReference type="AlphaFoldDB" id="A0A150XC03"/>
<evidence type="ECO:0000256" key="3">
    <source>
        <dbReference type="ARBA" id="ARBA00022692"/>
    </source>
</evidence>
<evidence type="ECO:0000256" key="5">
    <source>
        <dbReference type="ARBA" id="ARBA00023136"/>
    </source>
</evidence>
<dbReference type="InterPro" id="IPR003856">
    <property type="entry name" value="LPS_length_determ_N"/>
</dbReference>
<dbReference type="RefSeq" id="WP_062591329.1">
    <property type="nucleotide sequence ID" value="NZ_LQZQ01000023.1"/>
</dbReference>
<sequence length="342" mass="38910">MQSINLYDLLIELRAKLKWIIITVGVFVMIGLVVAFTNPKEWKTRIVLIPEATQGKNGLSGALGGIASLAGFSGSESSTGTIRPELYPNIITSTPFLLAMMSQEYYFKSLDQKLSIVDYFSCHEKMPLLSRLSGAGGCIEDNEFENVEIEGAILLSKREHNVSRKLGERVNIFVNKESGIITLNVEMQDPQVSAQMAIFAKEYIERYVVNYYKQNKLRQLEFIETQVAIKKSEFSKIDSLLAKYKDQNLLLNTEKSRVYESQLQSERDLLFNVFSSLSQQLEESRIEYNKNIPVFTEVEPAVIPINRSKPRKVIILFIFTFLGGFLSVSYFVIQKIRKPSIN</sequence>
<keyword evidence="5 6" id="KW-0472">Membrane</keyword>
<dbReference type="Pfam" id="PF02706">
    <property type="entry name" value="Wzz"/>
    <property type="match status" value="1"/>
</dbReference>
<accession>A0A150XC03</accession>
<keyword evidence="4 6" id="KW-1133">Transmembrane helix</keyword>
<dbReference type="OrthoDB" id="1522571at2"/>
<evidence type="ECO:0000256" key="4">
    <source>
        <dbReference type="ARBA" id="ARBA00022989"/>
    </source>
</evidence>
<keyword evidence="2" id="KW-1003">Cell membrane</keyword>
<dbReference type="GO" id="GO:0005886">
    <property type="term" value="C:plasma membrane"/>
    <property type="evidence" value="ECO:0007669"/>
    <property type="project" value="UniProtKB-SubCell"/>
</dbReference>
<dbReference type="PANTHER" id="PTHR32309:SF13">
    <property type="entry name" value="FERRIC ENTEROBACTIN TRANSPORT PROTEIN FEPE"/>
    <property type="match status" value="1"/>
</dbReference>
<dbReference type="InterPro" id="IPR050445">
    <property type="entry name" value="Bact_polysacc_biosynth/exp"/>
</dbReference>
<feature type="transmembrane region" description="Helical" evidence="6">
    <location>
        <begin position="313"/>
        <end position="333"/>
    </location>
</feature>
<evidence type="ECO:0000256" key="2">
    <source>
        <dbReference type="ARBA" id="ARBA00022475"/>
    </source>
</evidence>
<comment type="caution">
    <text evidence="8">The sequence shown here is derived from an EMBL/GenBank/DDBJ whole genome shotgun (WGS) entry which is preliminary data.</text>
</comment>
<organism evidence="8 9">
    <name type="scientific">Roseivirga ehrenbergii (strain DSM 102268 / JCM 13514 / KCTC 12282 / NCIMB 14502 / KMM 6017)</name>
    <dbReference type="NCBI Taxonomy" id="279360"/>
    <lineage>
        <taxon>Bacteria</taxon>
        <taxon>Pseudomonadati</taxon>
        <taxon>Bacteroidota</taxon>
        <taxon>Cytophagia</taxon>
        <taxon>Cytophagales</taxon>
        <taxon>Roseivirgaceae</taxon>
        <taxon>Roseivirga</taxon>
    </lineage>
</organism>
<feature type="transmembrane region" description="Helical" evidence="6">
    <location>
        <begin position="17"/>
        <end position="36"/>
    </location>
</feature>
<protein>
    <recommendedName>
        <fullName evidence="7">Polysaccharide chain length determinant N-terminal domain-containing protein</fullName>
    </recommendedName>
</protein>
<evidence type="ECO:0000313" key="8">
    <source>
        <dbReference type="EMBL" id="KYG76251.1"/>
    </source>
</evidence>
<proteinExistence type="predicted"/>
<evidence type="ECO:0000256" key="6">
    <source>
        <dbReference type="SAM" id="Phobius"/>
    </source>
</evidence>
<keyword evidence="3 6" id="KW-0812">Transmembrane</keyword>
<comment type="subcellular location">
    <subcellularLocation>
        <location evidence="1">Cell membrane</location>
        <topology evidence="1">Multi-pass membrane protein</topology>
    </subcellularLocation>
</comment>
<dbReference type="STRING" id="279360.MB14_03105"/>
<evidence type="ECO:0000259" key="7">
    <source>
        <dbReference type="Pfam" id="PF02706"/>
    </source>
</evidence>
<evidence type="ECO:0000256" key="1">
    <source>
        <dbReference type="ARBA" id="ARBA00004651"/>
    </source>
</evidence>
<dbReference type="Proteomes" id="UP000075583">
    <property type="component" value="Unassembled WGS sequence"/>
</dbReference>
<dbReference type="PANTHER" id="PTHR32309">
    <property type="entry name" value="TYROSINE-PROTEIN KINASE"/>
    <property type="match status" value="1"/>
</dbReference>
<feature type="domain" description="Polysaccharide chain length determinant N-terminal" evidence="7">
    <location>
        <begin position="3"/>
        <end position="101"/>
    </location>
</feature>